<dbReference type="STRING" id="520767.ATZ99_09710"/>
<evidence type="ECO:0000256" key="12">
    <source>
        <dbReference type="ARBA" id="ARBA00049954"/>
    </source>
</evidence>
<dbReference type="Proteomes" id="UP000075737">
    <property type="component" value="Unassembled WGS sequence"/>
</dbReference>
<dbReference type="InterPro" id="IPR006204">
    <property type="entry name" value="GHMP_kinase_N_dom"/>
</dbReference>
<dbReference type="OrthoDB" id="9769912at2"/>
<evidence type="ECO:0000313" key="17">
    <source>
        <dbReference type="Proteomes" id="UP000075737"/>
    </source>
</evidence>
<comment type="similarity">
    <text evidence="2 13">Belongs to the GHMP kinase family. Homoserine kinase subfamily.</text>
</comment>
<keyword evidence="8 13" id="KW-0547">Nucleotide-binding</keyword>
<dbReference type="EC" id="2.7.1.39" evidence="3 13"/>
<keyword evidence="17" id="KW-1185">Reference proteome</keyword>
<evidence type="ECO:0000313" key="16">
    <source>
        <dbReference type="EMBL" id="KYO66727.1"/>
    </source>
</evidence>
<keyword evidence="10 13" id="KW-0067">ATP-binding</keyword>
<dbReference type="HAMAP" id="MF_00384">
    <property type="entry name" value="Homoser_kinase"/>
    <property type="match status" value="1"/>
</dbReference>
<dbReference type="NCBIfam" id="NF002288">
    <property type="entry name" value="PRK01212.1-4"/>
    <property type="match status" value="1"/>
</dbReference>
<keyword evidence="7 13" id="KW-0791">Threonine biosynthesis</keyword>
<dbReference type="Pfam" id="PF00288">
    <property type="entry name" value="GHMP_kinases_N"/>
    <property type="match status" value="1"/>
</dbReference>
<dbReference type="Gene3D" id="3.30.230.10">
    <property type="match status" value="1"/>
</dbReference>
<dbReference type="GO" id="GO:0005524">
    <property type="term" value="F:ATP binding"/>
    <property type="evidence" value="ECO:0007669"/>
    <property type="project" value="UniProtKB-UniRule"/>
</dbReference>
<dbReference type="InterPro" id="IPR036554">
    <property type="entry name" value="GHMP_kinase_C_sf"/>
</dbReference>
<dbReference type="GO" id="GO:0004413">
    <property type="term" value="F:homoserine kinase activity"/>
    <property type="evidence" value="ECO:0007669"/>
    <property type="project" value="UniProtKB-UniRule"/>
</dbReference>
<feature type="binding site" evidence="13">
    <location>
        <begin position="84"/>
        <end position="94"/>
    </location>
    <ligand>
        <name>ATP</name>
        <dbReference type="ChEBI" id="CHEBI:30616"/>
    </ligand>
</feature>
<evidence type="ECO:0000256" key="9">
    <source>
        <dbReference type="ARBA" id="ARBA00022777"/>
    </source>
</evidence>
<keyword evidence="13" id="KW-0963">Cytoplasm</keyword>
<protein>
    <recommendedName>
        <fullName evidence="4 13">Homoserine kinase</fullName>
        <shortName evidence="13">HK</shortName>
        <shortName evidence="13">HSK</shortName>
        <ecNumber evidence="3 13">2.7.1.39</ecNumber>
    </recommendedName>
</protein>
<dbReference type="PANTHER" id="PTHR20861">
    <property type="entry name" value="HOMOSERINE/4-DIPHOSPHOCYTIDYL-2-C-METHYL-D-ERYTHRITOL KINASE"/>
    <property type="match status" value="1"/>
</dbReference>
<dbReference type="GO" id="GO:0009088">
    <property type="term" value="P:threonine biosynthetic process"/>
    <property type="evidence" value="ECO:0007669"/>
    <property type="project" value="UniProtKB-UniRule"/>
</dbReference>
<dbReference type="AlphaFoldDB" id="A0A162MMM9"/>
<comment type="subcellular location">
    <subcellularLocation>
        <location evidence="13">Cytoplasm</location>
    </subcellularLocation>
</comment>
<keyword evidence="9 13" id="KW-0418">Kinase</keyword>
<feature type="domain" description="GHMP kinase N-terminal" evidence="14">
    <location>
        <begin position="56"/>
        <end position="137"/>
    </location>
</feature>
<evidence type="ECO:0000256" key="8">
    <source>
        <dbReference type="ARBA" id="ARBA00022741"/>
    </source>
</evidence>
<evidence type="ECO:0000259" key="15">
    <source>
        <dbReference type="Pfam" id="PF08544"/>
    </source>
</evidence>
<evidence type="ECO:0000259" key="14">
    <source>
        <dbReference type="Pfam" id="PF00288"/>
    </source>
</evidence>
<dbReference type="InterPro" id="IPR014721">
    <property type="entry name" value="Ribsml_uS5_D2-typ_fold_subgr"/>
</dbReference>
<dbReference type="PIRSF" id="PIRSF000676">
    <property type="entry name" value="Homoser_kin"/>
    <property type="match status" value="1"/>
</dbReference>
<dbReference type="Pfam" id="PF08544">
    <property type="entry name" value="GHMP_kinases_C"/>
    <property type="match status" value="1"/>
</dbReference>
<accession>A0A162MMM9</accession>
<dbReference type="RefSeq" id="WP_068748111.1">
    <property type="nucleotide sequence ID" value="NZ_LOHZ01000025.1"/>
</dbReference>
<keyword evidence="5 13" id="KW-0028">Amino-acid biosynthesis</keyword>
<comment type="caution">
    <text evidence="16">The sequence shown here is derived from an EMBL/GenBank/DDBJ whole genome shotgun (WGS) entry which is preliminary data.</text>
</comment>
<dbReference type="InterPro" id="IPR000870">
    <property type="entry name" value="Homoserine_kinase"/>
</dbReference>
<evidence type="ECO:0000256" key="10">
    <source>
        <dbReference type="ARBA" id="ARBA00022840"/>
    </source>
</evidence>
<proteinExistence type="inferred from homology"/>
<name>A0A162MMM9_9FIRM</name>
<dbReference type="InterPro" id="IPR013750">
    <property type="entry name" value="GHMP_kinase_C_dom"/>
</dbReference>
<dbReference type="GO" id="GO:0005737">
    <property type="term" value="C:cytoplasm"/>
    <property type="evidence" value="ECO:0007669"/>
    <property type="project" value="UniProtKB-SubCell"/>
</dbReference>
<evidence type="ECO:0000256" key="5">
    <source>
        <dbReference type="ARBA" id="ARBA00022605"/>
    </source>
</evidence>
<sequence>MVRVKVPATIANLGPGFDTLGVAVSLFNIIEMNFSDELKIEVLNEGKNILPENEVNLVYQSAKKVIDRFGFERKLHIRLINNIPLARGLGSSAAAIVGGVVAVNELLGKPLSMDEIINIATNIEGHPDNVVPALLGGFTVSLFDGEKVFYKKFSLPEKELCFVVAVPQFHLKTSDARKVLPEKISLKDAVYNMSRTALFVACVAQKDFSFLDVLCRDKLHQPYRSSLIPGMEEIINRGMEKGLLSVFLSGAGPSIAGICDKKDAEKAGKFMVGTFNNFGIKAKYLILNPCNEGVSVCT</sequence>
<evidence type="ECO:0000256" key="4">
    <source>
        <dbReference type="ARBA" id="ARBA00017858"/>
    </source>
</evidence>
<feature type="domain" description="GHMP kinase C-terminal" evidence="15">
    <location>
        <begin position="216"/>
        <end position="271"/>
    </location>
</feature>
<comment type="catalytic activity">
    <reaction evidence="11 13">
        <text>L-homoserine + ATP = O-phospho-L-homoserine + ADP + H(+)</text>
        <dbReference type="Rhea" id="RHEA:13985"/>
        <dbReference type="ChEBI" id="CHEBI:15378"/>
        <dbReference type="ChEBI" id="CHEBI:30616"/>
        <dbReference type="ChEBI" id="CHEBI:57476"/>
        <dbReference type="ChEBI" id="CHEBI:57590"/>
        <dbReference type="ChEBI" id="CHEBI:456216"/>
        <dbReference type="EC" id="2.7.1.39"/>
    </reaction>
</comment>
<dbReference type="SUPFAM" id="SSF55060">
    <property type="entry name" value="GHMP Kinase, C-terminal domain"/>
    <property type="match status" value="1"/>
</dbReference>
<evidence type="ECO:0000256" key="2">
    <source>
        <dbReference type="ARBA" id="ARBA00007370"/>
    </source>
</evidence>
<evidence type="ECO:0000256" key="11">
    <source>
        <dbReference type="ARBA" id="ARBA00049375"/>
    </source>
</evidence>
<comment type="pathway">
    <text evidence="1 13">Amino-acid biosynthesis; L-threonine biosynthesis; L-threonine from L-aspartate: step 4/5.</text>
</comment>
<evidence type="ECO:0000256" key="6">
    <source>
        <dbReference type="ARBA" id="ARBA00022679"/>
    </source>
</evidence>
<keyword evidence="6 13" id="KW-0808">Transferase</keyword>
<dbReference type="SUPFAM" id="SSF54211">
    <property type="entry name" value="Ribosomal protein S5 domain 2-like"/>
    <property type="match status" value="1"/>
</dbReference>
<dbReference type="PROSITE" id="PS00627">
    <property type="entry name" value="GHMP_KINASES_ATP"/>
    <property type="match status" value="1"/>
</dbReference>
<dbReference type="UniPathway" id="UPA00050">
    <property type="reaction ID" value="UER00064"/>
</dbReference>
<organism evidence="16 17">
    <name type="scientific">Thermovenabulum gondwanense</name>
    <dbReference type="NCBI Taxonomy" id="520767"/>
    <lineage>
        <taxon>Bacteria</taxon>
        <taxon>Bacillati</taxon>
        <taxon>Bacillota</taxon>
        <taxon>Clostridia</taxon>
        <taxon>Thermosediminibacterales</taxon>
        <taxon>Thermosediminibacteraceae</taxon>
        <taxon>Thermovenabulum</taxon>
    </lineage>
</organism>
<comment type="function">
    <text evidence="12 13">Catalyzes the ATP-dependent phosphorylation of L-homoserine to L-homoserine phosphate.</text>
</comment>
<reference evidence="16 17" key="1">
    <citation type="submission" date="2015-12" db="EMBL/GenBank/DDBJ databases">
        <title>Draft genome of Thermovenabulum gondwanense isolated from a red thermophilic microbial mat colonisisng an outflow channel of a bore well.</title>
        <authorList>
            <person name="Patel B.K."/>
        </authorList>
    </citation>
    <scope>NUCLEOTIDE SEQUENCE [LARGE SCALE GENOMIC DNA]</scope>
    <source>
        <strain evidence="16 17">R270</strain>
    </source>
</reference>
<evidence type="ECO:0000256" key="13">
    <source>
        <dbReference type="HAMAP-Rule" id="MF_00384"/>
    </source>
</evidence>
<gene>
    <name evidence="13 16" type="primary">thrB</name>
    <name evidence="16" type="ORF">ATZ99_09710</name>
</gene>
<dbReference type="PATRIC" id="fig|520767.4.peg.1070"/>
<evidence type="ECO:0000256" key="3">
    <source>
        <dbReference type="ARBA" id="ARBA00012078"/>
    </source>
</evidence>
<dbReference type="InterPro" id="IPR006203">
    <property type="entry name" value="GHMP_knse_ATP-bd_CS"/>
</dbReference>
<evidence type="ECO:0000256" key="1">
    <source>
        <dbReference type="ARBA" id="ARBA00005015"/>
    </source>
</evidence>
<dbReference type="NCBIfam" id="TIGR00191">
    <property type="entry name" value="thrB"/>
    <property type="match status" value="1"/>
</dbReference>
<evidence type="ECO:0000256" key="7">
    <source>
        <dbReference type="ARBA" id="ARBA00022697"/>
    </source>
</evidence>
<dbReference type="Gene3D" id="3.30.70.890">
    <property type="entry name" value="GHMP kinase, C-terminal domain"/>
    <property type="match status" value="1"/>
</dbReference>
<dbReference type="InterPro" id="IPR020568">
    <property type="entry name" value="Ribosomal_Su5_D2-typ_SF"/>
</dbReference>
<dbReference type="PRINTS" id="PR00958">
    <property type="entry name" value="HOMSERKINASE"/>
</dbReference>
<dbReference type="EMBL" id="LOHZ01000025">
    <property type="protein sequence ID" value="KYO66727.1"/>
    <property type="molecule type" value="Genomic_DNA"/>
</dbReference>
<dbReference type="PANTHER" id="PTHR20861:SF1">
    <property type="entry name" value="HOMOSERINE KINASE"/>
    <property type="match status" value="1"/>
</dbReference>